<name>A0AA88E3E0_FICCA</name>
<evidence type="ECO:0000313" key="2">
    <source>
        <dbReference type="Proteomes" id="UP001187192"/>
    </source>
</evidence>
<dbReference type="Proteomes" id="UP001187192">
    <property type="component" value="Unassembled WGS sequence"/>
</dbReference>
<gene>
    <name evidence="1" type="ORF">TIFTF001_035943</name>
</gene>
<comment type="caution">
    <text evidence="1">The sequence shown here is derived from an EMBL/GenBank/DDBJ whole genome shotgun (WGS) entry which is preliminary data.</text>
</comment>
<protein>
    <submittedName>
        <fullName evidence="1">Uncharacterized protein</fullName>
    </submittedName>
</protein>
<keyword evidence="2" id="KW-1185">Reference proteome</keyword>
<dbReference type="AlphaFoldDB" id="A0AA88E3E0"/>
<reference evidence="1" key="1">
    <citation type="submission" date="2023-07" db="EMBL/GenBank/DDBJ databases">
        <title>draft genome sequence of fig (Ficus carica).</title>
        <authorList>
            <person name="Takahashi T."/>
            <person name="Nishimura K."/>
        </authorList>
    </citation>
    <scope>NUCLEOTIDE SEQUENCE</scope>
</reference>
<accession>A0AA88E3E0</accession>
<organism evidence="1 2">
    <name type="scientific">Ficus carica</name>
    <name type="common">Common fig</name>
    <dbReference type="NCBI Taxonomy" id="3494"/>
    <lineage>
        <taxon>Eukaryota</taxon>
        <taxon>Viridiplantae</taxon>
        <taxon>Streptophyta</taxon>
        <taxon>Embryophyta</taxon>
        <taxon>Tracheophyta</taxon>
        <taxon>Spermatophyta</taxon>
        <taxon>Magnoliopsida</taxon>
        <taxon>eudicotyledons</taxon>
        <taxon>Gunneridae</taxon>
        <taxon>Pentapetalae</taxon>
        <taxon>rosids</taxon>
        <taxon>fabids</taxon>
        <taxon>Rosales</taxon>
        <taxon>Moraceae</taxon>
        <taxon>Ficeae</taxon>
        <taxon>Ficus</taxon>
    </lineage>
</organism>
<evidence type="ECO:0000313" key="1">
    <source>
        <dbReference type="EMBL" id="GMN66881.1"/>
    </source>
</evidence>
<dbReference type="EMBL" id="BTGU01000375">
    <property type="protein sequence ID" value="GMN66881.1"/>
    <property type="molecule type" value="Genomic_DNA"/>
</dbReference>
<proteinExistence type="predicted"/>
<sequence length="233" mass="26475">MQIGNGVRYFERFSRVGLVCKPNSHDVGQLGYKYRAVLIYLFGEDYDSYRALICSSETQKWSESVVKIPQPPPEVWFSFIHPWNNGGVVGCDGNLYWLSDVAPTFNRCAIMALNPLKGTDDENQRRFIDPPTDLYPLLKINLTSWGSPFKWSVNLFLGACQSRLRLARLPGKESDGIEVLYNIVEVEMQNLCKFPVPLGRYPLINAVVNAFNVFHLAHPWWPTPVPLPLPSIS</sequence>